<organism evidence="8 9">
    <name type="scientific">Aureobasidium namibiae CBS 147.97</name>
    <dbReference type="NCBI Taxonomy" id="1043004"/>
    <lineage>
        <taxon>Eukaryota</taxon>
        <taxon>Fungi</taxon>
        <taxon>Dikarya</taxon>
        <taxon>Ascomycota</taxon>
        <taxon>Pezizomycotina</taxon>
        <taxon>Dothideomycetes</taxon>
        <taxon>Dothideomycetidae</taxon>
        <taxon>Dothideales</taxon>
        <taxon>Saccotheciaceae</taxon>
        <taxon>Aureobasidium</taxon>
    </lineage>
</organism>
<reference evidence="8 9" key="1">
    <citation type="journal article" date="2014" name="BMC Genomics">
        <title>Genome sequencing of four Aureobasidium pullulans varieties: biotechnological potential, stress tolerance, and description of new species.</title>
        <authorList>
            <person name="Gostin Ar C."/>
            <person name="Ohm R.A."/>
            <person name="Kogej T."/>
            <person name="Sonjak S."/>
            <person name="Turk M."/>
            <person name="Zajc J."/>
            <person name="Zalar P."/>
            <person name="Grube M."/>
            <person name="Sun H."/>
            <person name="Han J."/>
            <person name="Sharma A."/>
            <person name="Chiniquy J."/>
            <person name="Ngan C.Y."/>
            <person name="Lipzen A."/>
            <person name="Barry K."/>
            <person name="Grigoriev I.V."/>
            <person name="Gunde-Cimerman N."/>
        </authorList>
    </citation>
    <scope>NUCLEOTIDE SEQUENCE [LARGE SCALE GENOMIC DNA]</scope>
    <source>
        <strain evidence="8 9">CBS 147.97</strain>
    </source>
</reference>
<name>A0A074WTC3_9PEZI</name>
<evidence type="ECO:0000313" key="9">
    <source>
        <dbReference type="Proteomes" id="UP000027730"/>
    </source>
</evidence>
<dbReference type="SUPFAM" id="SSF81383">
    <property type="entry name" value="F-box domain"/>
    <property type="match status" value="1"/>
</dbReference>
<evidence type="ECO:0008006" key="10">
    <source>
        <dbReference type="Google" id="ProtNLM"/>
    </source>
</evidence>
<dbReference type="InterPro" id="IPR050806">
    <property type="entry name" value="pacC/RIM101"/>
</dbReference>
<evidence type="ECO:0000256" key="2">
    <source>
        <dbReference type="ARBA" id="ARBA00022723"/>
    </source>
</evidence>
<dbReference type="HOGENOM" id="CLU_505226_0_0_1"/>
<evidence type="ECO:0000313" key="8">
    <source>
        <dbReference type="EMBL" id="KEQ76398.1"/>
    </source>
</evidence>
<dbReference type="GeneID" id="25412956"/>
<evidence type="ECO:0000256" key="3">
    <source>
        <dbReference type="ARBA" id="ARBA00022737"/>
    </source>
</evidence>
<evidence type="ECO:0000256" key="1">
    <source>
        <dbReference type="ARBA" id="ARBA00004123"/>
    </source>
</evidence>
<evidence type="ECO:0000256" key="4">
    <source>
        <dbReference type="ARBA" id="ARBA00022771"/>
    </source>
</evidence>
<protein>
    <recommendedName>
        <fullName evidence="10">C2H2-type domain-containing protein</fullName>
    </recommendedName>
</protein>
<dbReference type="PANTHER" id="PTHR47257:SF1">
    <property type="entry name" value="PH-RESPONSE TRANSCRIPTION FACTOR PACC_RIM101"/>
    <property type="match status" value="1"/>
</dbReference>
<keyword evidence="6" id="KW-0539">Nucleus</keyword>
<sequence>MALPPSAIMTSNTTVSSLRFGPSRWLLTVNYACSLKPCSRLPTEVLTMIASEADHEDLPEQCLVCKAWSRTTSRRFATMFQQTAFPFTKRGMVEMLATCQHPQFGPEIQTLVIIIDDKRKHAAVIHDTYRGALLALAVRGQRVRLGIRWWSRSGGDYGAFDQAAGRLPALLRKRVLPAASVVGLDVKDLLLELPDAHSTQHPPLHVHNGWQKLVDLFSQLQGTHNFFGGRFNPDIYLRLHDPLKTSSAGSPRMMFGLALRQSSQGRIKLTSSITAIRNAWSDRRYRTARTPGVRRIPIEMQAPMSFFRRVAARIQSVRPNSPANAEEMTGPRALVIIHAMLIIVMYPVDTRVSPIREDSDMEPVYPDDAATNSENEASHEARHEPTIKVAGWTCLSVRFAVSTTPKHDPPETKEGNGYDGDRNAKDEEDNSAISQTIICTGICEWEGCDQILRGPDTSFNLYHHIVKEHVGKPGDTNNYDPNCHWAACDYEGKIRRYLLSHIITHVPEYKPLTCSECGWKFQRVSNLRTDQKSCKNKQK</sequence>
<dbReference type="InterPro" id="IPR036236">
    <property type="entry name" value="Znf_C2H2_sf"/>
</dbReference>
<feature type="region of interest" description="Disordered" evidence="7">
    <location>
        <begin position="403"/>
        <end position="429"/>
    </location>
</feature>
<accession>A0A074WTC3</accession>
<dbReference type="InterPro" id="IPR036047">
    <property type="entry name" value="F-box-like_dom_sf"/>
</dbReference>
<keyword evidence="4" id="KW-0863">Zinc-finger</keyword>
<dbReference type="Gene3D" id="6.10.140.370">
    <property type="match status" value="1"/>
</dbReference>
<evidence type="ECO:0000256" key="5">
    <source>
        <dbReference type="ARBA" id="ARBA00022833"/>
    </source>
</evidence>
<keyword evidence="3" id="KW-0677">Repeat</keyword>
<dbReference type="OrthoDB" id="3846600at2759"/>
<dbReference type="Proteomes" id="UP000027730">
    <property type="component" value="Unassembled WGS sequence"/>
</dbReference>
<dbReference type="CDD" id="cd09917">
    <property type="entry name" value="F-box_SF"/>
    <property type="match status" value="1"/>
</dbReference>
<comment type="subcellular location">
    <subcellularLocation>
        <location evidence="1">Nucleus</location>
    </subcellularLocation>
</comment>
<proteinExistence type="predicted"/>
<dbReference type="STRING" id="1043004.A0A074WTC3"/>
<feature type="compositionally biased region" description="Basic and acidic residues" evidence="7">
    <location>
        <begin position="405"/>
        <end position="425"/>
    </location>
</feature>
<keyword evidence="2" id="KW-0479">Metal-binding</keyword>
<dbReference type="PANTHER" id="PTHR47257">
    <property type="entry name" value="PH-RESPONSE TRANSCRIPTION FACTOR PACC/RIM101"/>
    <property type="match status" value="1"/>
</dbReference>
<dbReference type="GO" id="GO:0008270">
    <property type="term" value="F:zinc ion binding"/>
    <property type="evidence" value="ECO:0007669"/>
    <property type="project" value="UniProtKB-KW"/>
</dbReference>
<dbReference type="RefSeq" id="XP_013430968.1">
    <property type="nucleotide sequence ID" value="XM_013575514.1"/>
</dbReference>
<keyword evidence="9" id="KW-1185">Reference proteome</keyword>
<dbReference type="EMBL" id="KL584703">
    <property type="protein sequence ID" value="KEQ76398.1"/>
    <property type="molecule type" value="Genomic_DNA"/>
</dbReference>
<evidence type="ECO:0000256" key="6">
    <source>
        <dbReference type="ARBA" id="ARBA00023242"/>
    </source>
</evidence>
<dbReference type="SUPFAM" id="SSF57667">
    <property type="entry name" value="beta-beta-alpha zinc fingers"/>
    <property type="match status" value="1"/>
</dbReference>
<dbReference type="AlphaFoldDB" id="A0A074WTC3"/>
<gene>
    <name evidence="8" type="ORF">M436DRAFT_60233</name>
</gene>
<dbReference type="GO" id="GO:0005634">
    <property type="term" value="C:nucleus"/>
    <property type="evidence" value="ECO:0007669"/>
    <property type="project" value="UniProtKB-SubCell"/>
</dbReference>
<feature type="region of interest" description="Disordered" evidence="7">
    <location>
        <begin position="358"/>
        <end position="383"/>
    </location>
</feature>
<keyword evidence="5" id="KW-0862">Zinc</keyword>
<evidence type="ECO:0000256" key="7">
    <source>
        <dbReference type="SAM" id="MobiDB-lite"/>
    </source>
</evidence>